<evidence type="ECO:0000259" key="2">
    <source>
        <dbReference type="Pfam" id="PF00892"/>
    </source>
</evidence>
<protein>
    <recommendedName>
        <fullName evidence="2">EamA domain-containing protein</fullName>
    </recommendedName>
</protein>
<keyword evidence="1" id="KW-0812">Transmembrane</keyword>
<dbReference type="eggNOG" id="COG0697">
    <property type="taxonomic scope" value="Bacteria"/>
</dbReference>
<feature type="transmembrane region" description="Helical" evidence="1">
    <location>
        <begin position="143"/>
        <end position="164"/>
    </location>
</feature>
<feature type="transmembrane region" description="Helical" evidence="1">
    <location>
        <begin position="229"/>
        <end position="248"/>
    </location>
</feature>
<dbReference type="Pfam" id="PF00892">
    <property type="entry name" value="EamA"/>
    <property type="match status" value="2"/>
</dbReference>
<dbReference type="EMBL" id="CP000830">
    <property type="protein sequence ID" value="ABV93945.1"/>
    <property type="molecule type" value="Genomic_DNA"/>
</dbReference>
<keyword evidence="1" id="KW-0472">Membrane</keyword>
<dbReference type="SUPFAM" id="SSF103481">
    <property type="entry name" value="Multidrug resistance efflux transporter EmrE"/>
    <property type="match status" value="2"/>
</dbReference>
<feature type="transmembrane region" description="Helical" evidence="1">
    <location>
        <begin position="30"/>
        <end position="53"/>
    </location>
</feature>
<keyword evidence="4" id="KW-1185">Reference proteome</keyword>
<dbReference type="InterPro" id="IPR000620">
    <property type="entry name" value="EamA_dom"/>
</dbReference>
<feature type="transmembrane region" description="Helical" evidence="1">
    <location>
        <begin position="171"/>
        <end position="189"/>
    </location>
</feature>
<keyword evidence="1" id="KW-1133">Transmembrane helix</keyword>
<dbReference type="HOGENOM" id="CLU_032828_2_2_5"/>
<proteinExistence type="predicted"/>
<dbReference type="Proteomes" id="UP000006833">
    <property type="component" value="Chromosome"/>
</dbReference>
<sequence length="276" mass="28900">MARTVALMLLAMSLIPLGDTAGKMLVGAGVSPFFVGWSRFALGVVLVLPFMAGAFESRIFLDWRIWLRGALIGAGVACILTALRTEPLANVFGAFFVGPILSYFLSGVLLGERLSTGRTLLLLMGFAGVLLVVQPGFGMTVGLGFAVAAGVFYGLFLVASRWVADVARPRALLLSQVAIAALVLAPFGLSTVPAFSWPVAGLVLWSAAGSTLGNLMLVMAFRRAEAGQLAPFVYFQLIAATILGWLFFGELPGGLALVGLTMLVGAGFGSLLLRRG</sequence>
<dbReference type="STRING" id="398580.Dshi_2209"/>
<dbReference type="GO" id="GO:0016020">
    <property type="term" value="C:membrane"/>
    <property type="evidence" value="ECO:0007669"/>
    <property type="project" value="InterPro"/>
</dbReference>
<feature type="transmembrane region" description="Helical" evidence="1">
    <location>
        <begin position="89"/>
        <end position="110"/>
    </location>
</feature>
<feature type="domain" description="EamA" evidence="2">
    <location>
        <begin position="142"/>
        <end position="266"/>
    </location>
</feature>
<dbReference type="PANTHER" id="PTHR22911:SF103">
    <property type="entry name" value="BLR2811 PROTEIN"/>
    <property type="match status" value="1"/>
</dbReference>
<accession>A8LR22</accession>
<feature type="transmembrane region" description="Helical" evidence="1">
    <location>
        <begin position="254"/>
        <end position="273"/>
    </location>
</feature>
<dbReference type="RefSeq" id="WP_012178876.1">
    <property type="nucleotide sequence ID" value="NC_009952.1"/>
</dbReference>
<feature type="domain" description="EamA" evidence="2">
    <location>
        <begin position="5"/>
        <end position="133"/>
    </location>
</feature>
<name>A8LR22_DINSH</name>
<organism evidence="3 4">
    <name type="scientific">Dinoroseobacter shibae (strain DSM 16493 / NCIMB 14021 / DFL 12)</name>
    <dbReference type="NCBI Taxonomy" id="398580"/>
    <lineage>
        <taxon>Bacteria</taxon>
        <taxon>Pseudomonadati</taxon>
        <taxon>Pseudomonadota</taxon>
        <taxon>Alphaproteobacteria</taxon>
        <taxon>Rhodobacterales</taxon>
        <taxon>Roseobacteraceae</taxon>
        <taxon>Dinoroseobacter</taxon>
    </lineage>
</organism>
<dbReference type="PANTHER" id="PTHR22911">
    <property type="entry name" value="ACYL-MALONYL CONDENSING ENZYME-RELATED"/>
    <property type="match status" value="1"/>
</dbReference>
<feature type="transmembrane region" description="Helical" evidence="1">
    <location>
        <begin position="65"/>
        <end position="83"/>
    </location>
</feature>
<evidence type="ECO:0000313" key="4">
    <source>
        <dbReference type="Proteomes" id="UP000006833"/>
    </source>
</evidence>
<reference evidence="4" key="1">
    <citation type="journal article" date="2010" name="ISME J.">
        <title>The complete genome sequence of the algal symbiont Dinoroseobacter shibae: a hitchhiker's guide to life in the sea.</title>
        <authorList>
            <person name="Wagner-Dobler I."/>
            <person name="Ballhausen B."/>
            <person name="Berger M."/>
            <person name="Brinkhoff T."/>
            <person name="Buchholz I."/>
            <person name="Bunk B."/>
            <person name="Cypionka H."/>
            <person name="Daniel R."/>
            <person name="Drepper T."/>
            <person name="Gerdts G."/>
            <person name="Hahnke S."/>
            <person name="Han C."/>
            <person name="Jahn D."/>
            <person name="Kalhoefer D."/>
            <person name="Kiss H."/>
            <person name="Klenk H.P."/>
            <person name="Kyrpides N."/>
            <person name="Liebl W."/>
            <person name="Liesegang H."/>
            <person name="Meincke L."/>
            <person name="Pati A."/>
            <person name="Petersen J."/>
            <person name="Piekarski T."/>
            <person name="Pommerenke C."/>
            <person name="Pradella S."/>
            <person name="Pukall R."/>
            <person name="Rabus R."/>
            <person name="Stackebrandt E."/>
            <person name="Thole S."/>
            <person name="Thompson L."/>
            <person name="Tielen P."/>
            <person name="Tomasch J."/>
            <person name="von Jan M."/>
            <person name="Wanphrut N."/>
            <person name="Wichels A."/>
            <person name="Zech H."/>
            <person name="Simon M."/>
        </authorList>
    </citation>
    <scope>NUCLEOTIDE SEQUENCE [LARGE SCALE GENOMIC DNA]</scope>
    <source>
        <strain evidence="4">DSM 16493 / NCIMB 14021 / DFL 12</strain>
    </source>
</reference>
<dbReference type="KEGG" id="dsh:Dshi_2209"/>
<feature type="transmembrane region" description="Helical" evidence="1">
    <location>
        <begin position="119"/>
        <end position="137"/>
    </location>
</feature>
<dbReference type="AlphaFoldDB" id="A8LR22"/>
<evidence type="ECO:0000313" key="3">
    <source>
        <dbReference type="EMBL" id="ABV93945.1"/>
    </source>
</evidence>
<evidence type="ECO:0000256" key="1">
    <source>
        <dbReference type="SAM" id="Phobius"/>
    </source>
</evidence>
<gene>
    <name evidence="3" type="ordered locus">Dshi_2209</name>
</gene>
<dbReference type="InterPro" id="IPR037185">
    <property type="entry name" value="EmrE-like"/>
</dbReference>
<feature type="transmembrane region" description="Helical" evidence="1">
    <location>
        <begin position="195"/>
        <end position="217"/>
    </location>
</feature>
<dbReference type="OrthoDB" id="7818056at2"/>